<dbReference type="Proteomes" id="UP000308197">
    <property type="component" value="Unassembled WGS sequence"/>
</dbReference>
<gene>
    <name evidence="1" type="ORF">K466DRAFT_596676</name>
</gene>
<sequence length="68" mass="7608">MFGDILYTGPYTPSIEYPYGGQYRNITVTVPEDFPHGPVVLASAHFVLVGELFWPNLDVSNETVFIQS</sequence>
<dbReference type="InParanoid" id="A0A5C3PXE4"/>
<proteinExistence type="predicted"/>
<evidence type="ECO:0000313" key="2">
    <source>
        <dbReference type="Proteomes" id="UP000308197"/>
    </source>
</evidence>
<name>A0A5C3PXE4_9APHY</name>
<protein>
    <submittedName>
        <fullName evidence="1">Uncharacterized protein</fullName>
    </submittedName>
</protein>
<reference evidence="1 2" key="1">
    <citation type="journal article" date="2019" name="Nat. Ecol. Evol.">
        <title>Megaphylogeny resolves global patterns of mushroom evolution.</title>
        <authorList>
            <person name="Varga T."/>
            <person name="Krizsan K."/>
            <person name="Foldi C."/>
            <person name="Dima B."/>
            <person name="Sanchez-Garcia M."/>
            <person name="Sanchez-Ramirez S."/>
            <person name="Szollosi G.J."/>
            <person name="Szarkandi J.G."/>
            <person name="Papp V."/>
            <person name="Albert L."/>
            <person name="Andreopoulos W."/>
            <person name="Angelini C."/>
            <person name="Antonin V."/>
            <person name="Barry K.W."/>
            <person name="Bougher N.L."/>
            <person name="Buchanan P."/>
            <person name="Buyck B."/>
            <person name="Bense V."/>
            <person name="Catcheside P."/>
            <person name="Chovatia M."/>
            <person name="Cooper J."/>
            <person name="Damon W."/>
            <person name="Desjardin D."/>
            <person name="Finy P."/>
            <person name="Geml J."/>
            <person name="Haridas S."/>
            <person name="Hughes K."/>
            <person name="Justo A."/>
            <person name="Karasinski D."/>
            <person name="Kautmanova I."/>
            <person name="Kiss B."/>
            <person name="Kocsube S."/>
            <person name="Kotiranta H."/>
            <person name="LaButti K.M."/>
            <person name="Lechner B.E."/>
            <person name="Liimatainen K."/>
            <person name="Lipzen A."/>
            <person name="Lukacs Z."/>
            <person name="Mihaltcheva S."/>
            <person name="Morgado L.N."/>
            <person name="Niskanen T."/>
            <person name="Noordeloos M.E."/>
            <person name="Ohm R.A."/>
            <person name="Ortiz-Santana B."/>
            <person name="Ovrebo C."/>
            <person name="Racz N."/>
            <person name="Riley R."/>
            <person name="Savchenko A."/>
            <person name="Shiryaev A."/>
            <person name="Soop K."/>
            <person name="Spirin V."/>
            <person name="Szebenyi C."/>
            <person name="Tomsovsky M."/>
            <person name="Tulloss R.E."/>
            <person name="Uehling J."/>
            <person name="Grigoriev I.V."/>
            <person name="Vagvolgyi C."/>
            <person name="Papp T."/>
            <person name="Martin F.M."/>
            <person name="Miettinen O."/>
            <person name="Hibbett D.S."/>
            <person name="Nagy L.G."/>
        </authorList>
    </citation>
    <scope>NUCLEOTIDE SEQUENCE [LARGE SCALE GENOMIC DNA]</scope>
    <source>
        <strain evidence="1 2">HHB13444</strain>
    </source>
</reference>
<organism evidence="1 2">
    <name type="scientific">Polyporus arcularius HHB13444</name>
    <dbReference type="NCBI Taxonomy" id="1314778"/>
    <lineage>
        <taxon>Eukaryota</taxon>
        <taxon>Fungi</taxon>
        <taxon>Dikarya</taxon>
        <taxon>Basidiomycota</taxon>
        <taxon>Agaricomycotina</taxon>
        <taxon>Agaricomycetes</taxon>
        <taxon>Polyporales</taxon>
        <taxon>Polyporaceae</taxon>
        <taxon>Polyporus</taxon>
    </lineage>
</organism>
<dbReference type="EMBL" id="ML211037">
    <property type="protein sequence ID" value="TFK90753.1"/>
    <property type="molecule type" value="Genomic_DNA"/>
</dbReference>
<evidence type="ECO:0000313" key="1">
    <source>
        <dbReference type="EMBL" id="TFK90753.1"/>
    </source>
</evidence>
<dbReference type="AlphaFoldDB" id="A0A5C3PXE4"/>
<accession>A0A5C3PXE4</accession>
<keyword evidence="2" id="KW-1185">Reference proteome</keyword>